<proteinExistence type="predicted"/>
<dbReference type="InterPro" id="IPR052354">
    <property type="entry name" value="Cell_Wall_Dynamics_Protein"/>
</dbReference>
<organism evidence="1 2">
    <name type="scientific">Hymenobacter setariae</name>
    <dbReference type="NCBI Taxonomy" id="2594794"/>
    <lineage>
        <taxon>Bacteria</taxon>
        <taxon>Pseudomonadati</taxon>
        <taxon>Bacteroidota</taxon>
        <taxon>Cytophagia</taxon>
        <taxon>Cytophagales</taxon>
        <taxon>Hymenobacteraceae</taxon>
        <taxon>Hymenobacter</taxon>
    </lineage>
</organism>
<dbReference type="PANTHER" id="PTHR34408">
    <property type="entry name" value="FAMILY PROTEIN, PUTATIVE-RELATED"/>
    <property type="match status" value="1"/>
</dbReference>
<evidence type="ECO:0008006" key="3">
    <source>
        <dbReference type="Google" id="ProtNLM"/>
    </source>
</evidence>
<dbReference type="OrthoDB" id="5244690at2"/>
<comment type="caution">
    <text evidence="1">The sequence shown here is derived from an EMBL/GenBank/DDBJ whole genome shotgun (WGS) entry which is preliminary data.</text>
</comment>
<name>A0A558BR38_9BACT</name>
<gene>
    <name evidence="1" type="ORF">FNT36_14915</name>
</gene>
<dbReference type="AlphaFoldDB" id="A0A558BR38"/>
<keyword evidence="2" id="KW-1185">Reference proteome</keyword>
<dbReference type="RefSeq" id="WP_144849342.1">
    <property type="nucleotide sequence ID" value="NZ_VMRJ01000004.1"/>
</dbReference>
<evidence type="ECO:0000313" key="1">
    <source>
        <dbReference type="EMBL" id="TVT38961.1"/>
    </source>
</evidence>
<dbReference type="Gene3D" id="1.10.530.10">
    <property type="match status" value="1"/>
</dbReference>
<evidence type="ECO:0000313" key="2">
    <source>
        <dbReference type="Proteomes" id="UP000317624"/>
    </source>
</evidence>
<sequence length="299" mass="33583">MEYDVLIRDIFATPSIIEQLSGSGGWSFFGYNSWLTTKPFVPNDLGPNYGPGVAPQLRAFMRAPVHTTPSYTIYQVSNKGSLTLDYYHLPDHRTLIYDRRTHFAYWEQPLALDSGNPLAVTAEQLKAICPEASLANIKKHIEPLNTAMQKYQINTRLRQAHFLAQVSVESDHFKATREYASGKEYEGRADLGNTQPGDGVRFAGRGLIQITGRDVYIKYGRYLGRDLTQGNNMKLVEQEPWAADAAGYFWLIYKKAKDLNGRADRDNVESVTRAVNGGHNGLAARIRYTANAKKVFGLK</sequence>
<accession>A0A558BR38</accession>
<protein>
    <recommendedName>
        <fullName evidence="3">Glycoside hydrolase family 19 catalytic domain-containing protein</fullName>
    </recommendedName>
</protein>
<reference evidence="1 2" key="1">
    <citation type="submission" date="2019-07" db="EMBL/GenBank/DDBJ databases">
        <title>Hymenobacter sp. straun FUR1 Genome sequencing and assembly.</title>
        <authorList>
            <person name="Chhetri G."/>
        </authorList>
    </citation>
    <scope>NUCLEOTIDE SEQUENCE [LARGE SCALE GENOMIC DNA]</scope>
    <source>
        <strain evidence="1 2">Fur1</strain>
    </source>
</reference>
<dbReference type="EMBL" id="VMRJ01000004">
    <property type="protein sequence ID" value="TVT38961.1"/>
    <property type="molecule type" value="Genomic_DNA"/>
</dbReference>
<dbReference type="PANTHER" id="PTHR34408:SF1">
    <property type="entry name" value="GLYCOSYL HYDROLASE FAMILY 19 DOMAIN-CONTAINING PROTEIN HI_1415"/>
    <property type="match status" value="1"/>
</dbReference>
<dbReference type="InterPro" id="IPR023346">
    <property type="entry name" value="Lysozyme-like_dom_sf"/>
</dbReference>
<dbReference type="SUPFAM" id="SSF53955">
    <property type="entry name" value="Lysozyme-like"/>
    <property type="match status" value="1"/>
</dbReference>
<dbReference type="Proteomes" id="UP000317624">
    <property type="component" value="Unassembled WGS sequence"/>
</dbReference>